<protein>
    <submittedName>
        <fullName evidence="1">Uncharacterized protein</fullName>
    </submittedName>
</protein>
<gene>
    <name evidence="1" type="ORF">CM83_105076</name>
</gene>
<organism evidence="1">
    <name type="scientific">Lygus hesperus</name>
    <name type="common">Western plant bug</name>
    <dbReference type="NCBI Taxonomy" id="30085"/>
    <lineage>
        <taxon>Eukaryota</taxon>
        <taxon>Metazoa</taxon>
        <taxon>Ecdysozoa</taxon>
        <taxon>Arthropoda</taxon>
        <taxon>Hexapoda</taxon>
        <taxon>Insecta</taxon>
        <taxon>Pterygota</taxon>
        <taxon>Neoptera</taxon>
        <taxon>Paraneoptera</taxon>
        <taxon>Hemiptera</taxon>
        <taxon>Heteroptera</taxon>
        <taxon>Panheteroptera</taxon>
        <taxon>Cimicomorpha</taxon>
        <taxon>Miridae</taxon>
        <taxon>Mirini</taxon>
        <taxon>Lygus</taxon>
    </lineage>
</organism>
<name>A0A0A9X7X5_LYGHE</name>
<feature type="non-terminal residue" evidence="1">
    <location>
        <position position="1"/>
    </location>
</feature>
<reference evidence="1" key="2">
    <citation type="submission" date="2014-07" db="EMBL/GenBank/DDBJ databases">
        <authorList>
            <person name="Hull J."/>
        </authorList>
    </citation>
    <scope>NUCLEOTIDE SEQUENCE</scope>
</reference>
<dbReference type="AlphaFoldDB" id="A0A0A9X7X5"/>
<evidence type="ECO:0000313" key="1">
    <source>
        <dbReference type="EMBL" id="JAG15736.1"/>
    </source>
</evidence>
<proteinExistence type="predicted"/>
<accession>A0A0A9X7X5</accession>
<feature type="non-terminal residue" evidence="1">
    <location>
        <position position="115"/>
    </location>
</feature>
<reference evidence="1" key="1">
    <citation type="journal article" date="2014" name="PLoS ONE">
        <title>Transcriptome-Based Identification of ABC Transporters in the Western Tarnished Plant Bug Lygus hesperus.</title>
        <authorList>
            <person name="Hull J.J."/>
            <person name="Chaney K."/>
            <person name="Geib S.M."/>
            <person name="Fabrick J.A."/>
            <person name="Brent C.S."/>
            <person name="Walsh D."/>
            <person name="Lavine L.C."/>
        </authorList>
    </citation>
    <scope>NUCLEOTIDE SEQUENCE</scope>
</reference>
<sequence length="115" mass="13036">VPCDVNTSDPLDLQFPEHGIHLQLDTLKKLQLAYFPEELGGKSTCLAKSMGLYIDPDGLLRCKGRFQNSELTFNQQYPILLPKRSPFVAKLVLRIHTQNHHVGVAHTLSLVRQLY</sequence>
<dbReference type="EMBL" id="GBHO01027868">
    <property type="protein sequence ID" value="JAG15736.1"/>
    <property type="molecule type" value="Transcribed_RNA"/>
</dbReference>